<dbReference type="Gene3D" id="1.20.1050.80">
    <property type="entry name" value="VPS9 domain"/>
    <property type="match status" value="1"/>
</dbReference>
<dbReference type="GO" id="GO:0005770">
    <property type="term" value="C:late endosome"/>
    <property type="evidence" value="ECO:0007669"/>
    <property type="project" value="TreeGrafter"/>
</dbReference>
<dbReference type="SMART" id="SM00248">
    <property type="entry name" value="ANK"/>
    <property type="match status" value="4"/>
</dbReference>
<dbReference type="Pfam" id="PF02204">
    <property type="entry name" value="VPS9"/>
    <property type="match status" value="1"/>
</dbReference>
<dbReference type="GO" id="GO:0000149">
    <property type="term" value="F:SNARE binding"/>
    <property type="evidence" value="ECO:0007669"/>
    <property type="project" value="TreeGrafter"/>
</dbReference>
<dbReference type="GO" id="GO:0097422">
    <property type="term" value="C:tubular endosome"/>
    <property type="evidence" value="ECO:0007669"/>
    <property type="project" value="TreeGrafter"/>
</dbReference>
<dbReference type="GO" id="GO:0045022">
    <property type="term" value="P:early endosome to late endosome transport"/>
    <property type="evidence" value="ECO:0007669"/>
    <property type="project" value="TreeGrafter"/>
</dbReference>
<feature type="coiled-coil region" evidence="2">
    <location>
        <begin position="1179"/>
        <end position="1207"/>
    </location>
</feature>
<keyword evidence="6" id="KW-1185">Reference proteome</keyword>
<evidence type="ECO:0000256" key="3">
    <source>
        <dbReference type="SAM" id="MobiDB-lite"/>
    </source>
</evidence>
<comment type="similarity">
    <text evidence="1">Belongs to the UPF0507 family.</text>
</comment>
<proteinExistence type="inferred from homology"/>
<gene>
    <name evidence="5" type="ORF">QBC36DRAFT_192827</name>
</gene>
<accession>A0AAN6W320</accession>
<organism evidence="5 6">
    <name type="scientific">Triangularia setosa</name>
    <dbReference type="NCBI Taxonomy" id="2587417"/>
    <lineage>
        <taxon>Eukaryota</taxon>
        <taxon>Fungi</taxon>
        <taxon>Dikarya</taxon>
        <taxon>Ascomycota</taxon>
        <taxon>Pezizomycotina</taxon>
        <taxon>Sordariomycetes</taxon>
        <taxon>Sordariomycetidae</taxon>
        <taxon>Sordariales</taxon>
        <taxon>Podosporaceae</taxon>
        <taxon>Triangularia</taxon>
    </lineage>
</organism>
<dbReference type="PANTHER" id="PTHR24170:SF1">
    <property type="entry name" value="DOMAIN PROTEIN, PUTATIVE (AFU_ORTHOLOGUE AFUA_1G09870)-RELATED"/>
    <property type="match status" value="1"/>
</dbReference>
<dbReference type="GO" id="GO:0005886">
    <property type="term" value="C:plasma membrane"/>
    <property type="evidence" value="ECO:0007669"/>
    <property type="project" value="TreeGrafter"/>
</dbReference>
<evidence type="ECO:0000256" key="2">
    <source>
        <dbReference type="SAM" id="Coils"/>
    </source>
</evidence>
<dbReference type="GO" id="GO:0035091">
    <property type="term" value="F:phosphatidylinositol binding"/>
    <property type="evidence" value="ECO:0007669"/>
    <property type="project" value="InterPro"/>
</dbReference>
<comment type="caution">
    <text evidence="5">The sequence shown here is derived from an EMBL/GenBank/DDBJ whole genome shotgun (WGS) entry which is preliminary data.</text>
</comment>
<dbReference type="SUPFAM" id="SSF64268">
    <property type="entry name" value="PX domain"/>
    <property type="match status" value="1"/>
</dbReference>
<dbReference type="InterPro" id="IPR051248">
    <property type="entry name" value="UPF0507/Ank_repeat_27"/>
</dbReference>
<dbReference type="InterPro" id="IPR036770">
    <property type="entry name" value="Ankyrin_rpt-contain_sf"/>
</dbReference>
<feature type="region of interest" description="Disordered" evidence="3">
    <location>
        <begin position="1280"/>
        <end position="1301"/>
    </location>
</feature>
<keyword evidence="2" id="KW-0175">Coiled coil</keyword>
<dbReference type="InterPro" id="IPR002110">
    <property type="entry name" value="Ankyrin_rpt"/>
</dbReference>
<dbReference type="FunFam" id="1.25.40.20:FF:000443">
    <property type="entry name" value="Putative vps9 domain protein"/>
    <property type="match status" value="1"/>
</dbReference>
<dbReference type="SUPFAM" id="SSF109993">
    <property type="entry name" value="VPS9 domain"/>
    <property type="match status" value="1"/>
</dbReference>
<reference evidence="5" key="2">
    <citation type="submission" date="2023-05" db="EMBL/GenBank/DDBJ databases">
        <authorList>
            <consortium name="Lawrence Berkeley National Laboratory"/>
            <person name="Steindorff A."/>
            <person name="Hensen N."/>
            <person name="Bonometti L."/>
            <person name="Westerberg I."/>
            <person name="Brannstrom I.O."/>
            <person name="Guillou S."/>
            <person name="Cros-Aarteil S."/>
            <person name="Calhoun S."/>
            <person name="Haridas S."/>
            <person name="Kuo A."/>
            <person name="Mondo S."/>
            <person name="Pangilinan J."/>
            <person name="Riley R."/>
            <person name="Labutti K."/>
            <person name="Andreopoulos B."/>
            <person name="Lipzen A."/>
            <person name="Chen C."/>
            <person name="Yanf M."/>
            <person name="Daum C."/>
            <person name="Ng V."/>
            <person name="Clum A."/>
            <person name="Ohm R."/>
            <person name="Martin F."/>
            <person name="Silar P."/>
            <person name="Natvig D."/>
            <person name="Lalanne C."/>
            <person name="Gautier V."/>
            <person name="Ament-Velasquez S.L."/>
            <person name="Kruys A."/>
            <person name="Hutchinson M.I."/>
            <person name="Powell A.J."/>
            <person name="Barry K."/>
            <person name="Miller A.N."/>
            <person name="Grigoriev I.V."/>
            <person name="Debuchy R."/>
            <person name="Gladieux P."/>
            <person name="Thoren M.H."/>
            <person name="Johannesson H."/>
        </authorList>
    </citation>
    <scope>NUCLEOTIDE SEQUENCE</scope>
    <source>
        <strain evidence="5">CBS 892.96</strain>
    </source>
</reference>
<evidence type="ECO:0000256" key="1">
    <source>
        <dbReference type="ARBA" id="ARBA00007428"/>
    </source>
</evidence>
<evidence type="ECO:0000259" key="4">
    <source>
        <dbReference type="PROSITE" id="PS51205"/>
    </source>
</evidence>
<evidence type="ECO:0000313" key="6">
    <source>
        <dbReference type="Proteomes" id="UP001302321"/>
    </source>
</evidence>
<dbReference type="PROSITE" id="PS51205">
    <property type="entry name" value="VPS9"/>
    <property type="match status" value="1"/>
</dbReference>
<dbReference type="CDD" id="cd06093">
    <property type="entry name" value="PX_domain"/>
    <property type="match status" value="1"/>
</dbReference>
<protein>
    <recommendedName>
        <fullName evidence="4">VPS9 domain-containing protein</fullName>
    </recommendedName>
</protein>
<sequence>MQPLNPFLSAFLKSPVLAQCLPPQQHILLVPLADVLLNSRDTETGAPLTASIASEEFLGSHVVRIPLLKGGAGGGGKDGQGQQQNLREMRGKPKMYGTVNGRSLVVKDGGVYTNKGFKALAQANLLHETLWYPDTLDPRQFLIYYINRPLVGSWEEVKIVPAMPPPPPPPVTAESRLQKALSDARDSTVSTPKKKDIKTFHELLNNFPSIAKQMQGGLEKLFREFTIVFERILPPPPSAKTIPDPEPERLISAAAKRARAGSNGTMPETTDGHIPENVLTEDDEEVMRTSLETAVTTAIDLFQNVDKQQLSLLGATTDLTGPVVERLIERYITENVHHLLFPRIAGLRRQDDLELEAKIRQMNNLDISQLGISIDGGMRAKREVVNRLGNAVEEFRKMPNASCPQEMMEILLATTKAATQFGEGTAATEKPAMTINADTLVSLLLYVVIKAQIKHLQARLAYIRHFVFIDDVESGEMGYALSTFEAVLSYLDRESGGLRRASRRNKALWEAVSKGDMTELRRILEPTEDAIEEEDDYGSSHWRRRSSTGWSFTNGASSTTLAASARLSAGSGLSHVFPFQNGPTETFEQPAPKRIKKVSMDTRSMSSGSEISFRSLPMSIGTFTSGIEGDTSIERLVQTQDARGESVLMMAIQHGQPQVLKYLLSFRQYYTAPIILEDQNNEETTLFSAAVQLGNVEVINGILDYILDSTGDDDKIKEYLARQDTWGRSAAHYLFHAPFLIGRIGRLLPWRQKDKNGQTPLFALCRSYDNSNYYTMVEEGLEIATKCQGDGQPLHIDDHVDQKGNTLLHIVNEPNLALKILQRCDLDVNATNEKRFTALMLASKYGRFDMVRTLFGDPRVDIAARELRGLTAVELAKDDELRNKIDDLVLFSLSQGSSDSRTTGVVRSFFVEDGTIRFVLKSGAPVDEHSYAVTTCRRSLADFEHLAKLLQMENPASWIPSLADLRSPTQIPSRPSRAVLKDLQIRMDWFLKVLLVHPTFATHEMLWEFFLVPDLQLDQMAERSKLKADALLEKVHEELEPVEDLREVEQFVDHARDIVRSVHFSTRSVARRANNIGNVVNDLYESSTLLSKALSTLPFLPPNYISGFETYLRSLAPSQSSPISQFFSAFLALYSNIEAILKALGRPPQTIAKIIAIRKEVERNYNTLNRSSRWPLGLLDETRLRMNEDREEKARKMEQEADMLGRELRYTQQTVAGELAGWREMHERLGRRAIRDLARGMVVQERGRLEGARRALRRVREGNDSMPERPRMGVGLVDSELLDGDGGPGSSGSGGDVVAGSSGPGEWCVCVCVPFLEAGRAI</sequence>
<dbReference type="GO" id="GO:0005769">
    <property type="term" value="C:early endosome"/>
    <property type="evidence" value="ECO:0007669"/>
    <property type="project" value="TreeGrafter"/>
</dbReference>
<feature type="domain" description="VPS9" evidence="4">
    <location>
        <begin position="349"/>
        <end position="500"/>
    </location>
</feature>
<feature type="compositionally biased region" description="Gly residues" evidence="3">
    <location>
        <begin position="1284"/>
        <end position="1297"/>
    </location>
</feature>
<dbReference type="InterPro" id="IPR003123">
    <property type="entry name" value="VPS9"/>
</dbReference>
<dbReference type="EMBL" id="MU866294">
    <property type="protein sequence ID" value="KAK4174221.1"/>
    <property type="molecule type" value="Genomic_DNA"/>
</dbReference>
<reference evidence="5" key="1">
    <citation type="journal article" date="2023" name="Mol. Phylogenet. Evol.">
        <title>Genome-scale phylogeny and comparative genomics of the fungal order Sordariales.</title>
        <authorList>
            <person name="Hensen N."/>
            <person name="Bonometti L."/>
            <person name="Westerberg I."/>
            <person name="Brannstrom I.O."/>
            <person name="Guillou S."/>
            <person name="Cros-Aarteil S."/>
            <person name="Calhoun S."/>
            <person name="Haridas S."/>
            <person name="Kuo A."/>
            <person name="Mondo S."/>
            <person name="Pangilinan J."/>
            <person name="Riley R."/>
            <person name="LaButti K."/>
            <person name="Andreopoulos B."/>
            <person name="Lipzen A."/>
            <person name="Chen C."/>
            <person name="Yan M."/>
            <person name="Daum C."/>
            <person name="Ng V."/>
            <person name="Clum A."/>
            <person name="Steindorff A."/>
            <person name="Ohm R.A."/>
            <person name="Martin F."/>
            <person name="Silar P."/>
            <person name="Natvig D.O."/>
            <person name="Lalanne C."/>
            <person name="Gautier V."/>
            <person name="Ament-Velasquez S.L."/>
            <person name="Kruys A."/>
            <person name="Hutchinson M.I."/>
            <person name="Powell A.J."/>
            <person name="Barry K."/>
            <person name="Miller A.N."/>
            <person name="Grigoriev I.V."/>
            <person name="Debuchy R."/>
            <person name="Gladieux P."/>
            <person name="Hiltunen Thoren M."/>
            <person name="Johannesson H."/>
        </authorList>
    </citation>
    <scope>NUCLEOTIDE SEQUENCE</scope>
    <source>
        <strain evidence="5">CBS 892.96</strain>
    </source>
</reference>
<dbReference type="Pfam" id="PF13857">
    <property type="entry name" value="Ank_5"/>
    <property type="match status" value="1"/>
</dbReference>
<name>A0AAN6W320_9PEZI</name>
<dbReference type="InterPro" id="IPR036871">
    <property type="entry name" value="PX_dom_sf"/>
</dbReference>
<dbReference type="GO" id="GO:0005085">
    <property type="term" value="F:guanyl-nucleotide exchange factor activity"/>
    <property type="evidence" value="ECO:0007669"/>
    <property type="project" value="TreeGrafter"/>
</dbReference>
<dbReference type="InterPro" id="IPR037191">
    <property type="entry name" value="VPS9_dom_sf"/>
</dbReference>
<dbReference type="SUPFAM" id="SSF48403">
    <property type="entry name" value="Ankyrin repeat"/>
    <property type="match status" value="1"/>
</dbReference>
<dbReference type="Proteomes" id="UP001302321">
    <property type="component" value="Unassembled WGS sequence"/>
</dbReference>
<evidence type="ECO:0000313" key="5">
    <source>
        <dbReference type="EMBL" id="KAK4174221.1"/>
    </source>
</evidence>
<dbReference type="GO" id="GO:0030133">
    <property type="term" value="C:transport vesicle"/>
    <property type="evidence" value="ECO:0007669"/>
    <property type="project" value="TreeGrafter"/>
</dbReference>
<dbReference type="PANTHER" id="PTHR24170">
    <property type="entry name" value="ANKYRIN REPEAT DOMAIN-CONTAINING PROTEIN 27"/>
    <property type="match status" value="1"/>
</dbReference>
<dbReference type="Gene3D" id="1.25.40.20">
    <property type="entry name" value="Ankyrin repeat-containing domain"/>
    <property type="match status" value="2"/>
</dbReference>